<evidence type="ECO:0000313" key="2">
    <source>
        <dbReference type="EMBL" id="TNN87526.1"/>
    </source>
</evidence>
<dbReference type="AlphaFoldDB" id="A0A4Z2JBF0"/>
<name>A0A4Z2JBF0_9TELE</name>
<dbReference type="EMBL" id="SRLO01000010">
    <property type="protein sequence ID" value="TNN87526.1"/>
    <property type="molecule type" value="Genomic_DNA"/>
</dbReference>
<proteinExistence type="predicted"/>
<accession>A0A4Z2JBF0</accession>
<keyword evidence="3" id="KW-1185">Reference proteome</keyword>
<organism evidence="2 3">
    <name type="scientific">Liparis tanakae</name>
    <name type="common">Tanaka's snailfish</name>
    <dbReference type="NCBI Taxonomy" id="230148"/>
    <lineage>
        <taxon>Eukaryota</taxon>
        <taxon>Metazoa</taxon>
        <taxon>Chordata</taxon>
        <taxon>Craniata</taxon>
        <taxon>Vertebrata</taxon>
        <taxon>Euteleostomi</taxon>
        <taxon>Actinopterygii</taxon>
        <taxon>Neopterygii</taxon>
        <taxon>Teleostei</taxon>
        <taxon>Neoteleostei</taxon>
        <taxon>Acanthomorphata</taxon>
        <taxon>Eupercaria</taxon>
        <taxon>Perciformes</taxon>
        <taxon>Cottioidei</taxon>
        <taxon>Cottales</taxon>
        <taxon>Liparidae</taxon>
        <taxon>Liparis</taxon>
    </lineage>
</organism>
<feature type="compositionally biased region" description="Polar residues" evidence="1">
    <location>
        <begin position="1"/>
        <end position="14"/>
    </location>
</feature>
<sequence length="84" mass="9131">MQKSFRFSGNLTQREGSEPGDAAAGHGKHVERCDGNRSEQSGCSLKLLWSPFVLLWTNETEKCGVCGVTDDRKGSTLNSEVMPA</sequence>
<protein>
    <submittedName>
        <fullName evidence="2">Uncharacterized protein</fullName>
    </submittedName>
</protein>
<dbReference type="Proteomes" id="UP000314294">
    <property type="component" value="Unassembled WGS sequence"/>
</dbReference>
<comment type="caution">
    <text evidence="2">The sequence shown here is derived from an EMBL/GenBank/DDBJ whole genome shotgun (WGS) entry which is preliminary data.</text>
</comment>
<feature type="compositionally biased region" description="Basic and acidic residues" evidence="1">
    <location>
        <begin position="28"/>
        <end position="37"/>
    </location>
</feature>
<evidence type="ECO:0000313" key="3">
    <source>
        <dbReference type="Proteomes" id="UP000314294"/>
    </source>
</evidence>
<feature type="region of interest" description="Disordered" evidence="1">
    <location>
        <begin position="1"/>
        <end position="41"/>
    </location>
</feature>
<gene>
    <name evidence="2" type="ORF">EYF80_002243</name>
</gene>
<reference evidence="2 3" key="1">
    <citation type="submission" date="2019-03" db="EMBL/GenBank/DDBJ databases">
        <title>First draft genome of Liparis tanakae, snailfish: a comprehensive survey of snailfish specific genes.</title>
        <authorList>
            <person name="Kim W."/>
            <person name="Song I."/>
            <person name="Jeong J.-H."/>
            <person name="Kim D."/>
            <person name="Kim S."/>
            <person name="Ryu S."/>
            <person name="Song J.Y."/>
            <person name="Lee S.K."/>
        </authorList>
    </citation>
    <scope>NUCLEOTIDE SEQUENCE [LARGE SCALE GENOMIC DNA]</scope>
    <source>
        <tissue evidence="2">Muscle</tissue>
    </source>
</reference>
<evidence type="ECO:0000256" key="1">
    <source>
        <dbReference type="SAM" id="MobiDB-lite"/>
    </source>
</evidence>